<dbReference type="PROSITE" id="PS01359">
    <property type="entry name" value="ZF_PHD_1"/>
    <property type="match status" value="1"/>
</dbReference>
<dbReference type="SMART" id="SM00249">
    <property type="entry name" value="PHD"/>
    <property type="match status" value="1"/>
</dbReference>
<reference evidence="12" key="2">
    <citation type="submission" date="2024-06" db="UniProtKB">
        <authorList>
            <consortium name="EnsemblMetazoa"/>
        </authorList>
    </citation>
    <scope>IDENTIFICATION</scope>
</reference>
<feature type="compositionally biased region" description="Polar residues" evidence="9">
    <location>
        <begin position="1013"/>
        <end position="1040"/>
    </location>
</feature>
<dbReference type="PANTHER" id="PTHR11477:SF51">
    <property type="entry name" value="PROTEIN PARTNER OF SNF, ISOFORM B"/>
    <property type="match status" value="1"/>
</dbReference>
<evidence type="ECO:0000256" key="7">
    <source>
        <dbReference type="ARBA" id="ARBA00023242"/>
    </source>
</evidence>
<dbReference type="CDD" id="cd21541">
    <property type="entry name" value="SPOC_PHF3-like"/>
    <property type="match status" value="1"/>
</dbReference>
<dbReference type="Pfam" id="PF07744">
    <property type="entry name" value="SPOC"/>
    <property type="match status" value="1"/>
</dbReference>
<feature type="compositionally biased region" description="Basic and acidic residues" evidence="9">
    <location>
        <begin position="194"/>
        <end position="206"/>
    </location>
</feature>
<feature type="compositionally biased region" description="Basic and acidic residues" evidence="9">
    <location>
        <begin position="1160"/>
        <end position="1176"/>
    </location>
</feature>
<feature type="compositionally biased region" description="Low complexity" evidence="9">
    <location>
        <begin position="738"/>
        <end position="747"/>
    </location>
</feature>
<dbReference type="InterPro" id="IPR037259">
    <property type="entry name" value="BRK_sf"/>
</dbReference>
<dbReference type="InterPro" id="IPR019786">
    <property type="entry name" value="Zinc_finger_PHD-type_CS"/>
</dbReference>
<dbReference type="KEGG" id="aqu:100634061"/>
<feature type="compositionally biased region" description="Acidic residues" evidence="9">
    <location>
        <begin position="212"/>
        <end position="234"/>
    </location>
</feature>
<feature type="domain" description="TFIIS central" evidence="11">
    <location>
        <begin position="494"/>
        <end position="616"/>
    </location>
</feature>
<feature type="region of interest" description="Disordered" evidence="9">
    <location>
        <begin position="646"/>
        <end position="666"/>
    </location>
</feature>
<feature type="region of interest" description="Disordered" evidence="9">
    <location>
        <begin position="1"/>
        <end position="30"/>
    </location>
</feature>
<keyword evidence="3 8" id="KW-0863">Zinc-finger</keyword>
<dbReference type="Pfam" id="PF07533">
    <property type="entry name" value="BRK"/>
    <property type="match status" value="1"/>
</dbReference>
<dbReference type="GO" id="GO:0008270">
    <property type="term" value="F:zinc ion binding"/>
    <property type="evidence" value="ECO:0007669"/>
    <property type="project" value="UniProtKB-KW"/>
</dbReference>
<keyword evidence="2" id="KW-0479">Metal-binding</keyword>
<protein>
    <recommendedName>
        <fullName evidence="14">PHD finger protein 3</fullName>
    </recommendedName>
</protein>
<dbReference type="AlphaFoldDB" id="A0AAN0J450"/>
<feature type="region of interest" description="Disordered" evidence="9">
    <location>
        <begin position="1126"/>
        <end position="1205"/>
    </location>
</feature>
<organism evidence="12 13">
    <name type="scientific">Amphimedon queenslandica</name>
    <name type="common">Sponge</name>
    <dbReference type="NCBI Taxonomy" id="400682"/>
    <lineage>
        <taxon>Eukaryota</taxon>
        <taxon>Metazoa</taxon>
        <taxon>Porifera</taxon>
        <taxon>Demospongiae</taxon>
        <taxon>Heteroscleromorpha</taxon>
        <taxon>Haplosclerida</taxon>
        <taxon>Niphatidae</taxon>
        <taxon>Amphimedon</taxon>
    </lineage>
</organism>
<dbReference type="InterPro" id="IPR001965">
    <property type="entry name" value="Znf_PHD"/>
</dbReference>
<feature type="region of interest" description="Disordered" evidence="9">
    <location>
        <begin position="1223"/>
        <end position="1258"/>
    </location>
</feature>
<keyword evidence="13" id="KW-1185">Reference proteome</keyword>
<dbReference type="Gene3D" id="3.30.40.10">
    <property type="entry name" value="Zinc/RING finger domain, C3HC4 (zinc finger)"/>
    <property type="match status" value="1"/>
</dbReference>
<evidence type="ECO:0008006" key="14">
    <source>
        <dbReference type="Google" id="ProtNLM"/>
    </source>
</evidence>
<feature type="region of interest" description="Disordered" evidence="9">
    <location>
        <begin position="964"/>
        <end position="992"/>
    </location>
</feature>
<dbReference type="InterPro" id="IPR012921">
    <property type="entry name" value="SPOC_C"/>
</dbReference>
<evidence type="ECO:0000259" key="11">
    <source>
        <dbReference type="PROSITE" id="PS51321"/>
    </source>
</evidence>
<proteinExistence type="predicted"/>
<comment type="subcellular location">
    <subcellularLocation>
        <location evidence="1">Nucleus</location>
    </subcellularLocation>
</comment>
<dbReference type="PROSITE" id="PS51321">
    <property type="entry name" value="TFIIS_CENTRAL"/>
    <property type="match status" value="1"/>
</dbReference>
<dbReference type="InterPro" id="IPR019787">
    <property type="entry name" value="Znf_PHD-finger"/>
</dbReference>
<reference evidence="13" key="1">
    <citation type="journal article" date="2010" name="Nature">
        <title>The Amphimedon queenslandica genome and the evolution of animal complexity.</title>
        <authorList>
            <person name="Srivastava M."/>
            <person name="Simakov O."/>
            <person name="Chapman J."/>
            <person name="Fahey B."/>
            <person name="Gauthier M.E."/>
            <person name="Mitros T."/>
            <person name="Richards G.S."/>
            <person name="Conaco C."/>
            <person name="Dacre M."/>
            <person name="Hellsten U."/>
            <person name="Larroux C."/>
            <person name="Putnam N.H."/>
            <person name="Stanke M."/>
            <person name="Adamska M."/>
            <person name="Darling A."/>
            <person name="Degnan S.M."/>
            <person name="Oakley T.H."/>
            <person name="Plachetzki D.C."/>
            <person name="Zhai Y."/>
            <person name="Adamski M."/>
            <person name="Calcino A."/>
            <person name="Cummins S.F."/>
            <person name="Goodstein D.M."/>
            <person name="Harris C."/>
            <person name="Jackson D.J."/>
            <person name="Leys S.P."/>
            <person name="Shu S."/>
            <person name="Woodcroft B.J."/>
            <person name="Vervoort M."/>
            <person name="Kosik K.S."/>
            <person name="Manning G."/>
            <person name="Degnan B.M."/>
            <person name="Rokhsar D.S."/>
        </authorList>
    </citation>
    <scope>NUCLEOTIDE SEQUENCE [LARGE SCALE GENOMIC DNA]</scope>
</reference>
<feature type="compositionally biased region" description="Basic and acidic residues" evidence="9">
    <location>
        <begin position="473"/>
        <end position="485"/>
    </location>
</feature>
<dbReference type="GO" id="GO:0005634">
    <property type="term" value="C:nucleus"/>
    <property type="evidence" value="ECO:0007669"/>
    <property type="project" value="UniProtKB-SubCell"/>
</dbReference>
<feature type="region of interest" description="Disordered" evidence="9">
    <location>
        <begin position="704"/>
        <end position="747"/>
    </location>
</feature>
<dbReference type="SUPFAM" id="SSF57903">
    <property type="entry name" value="FYVE/PHD zinc finger"/>
    <property type="match status" value="1"/>
</dbReference>
<evidence type="ECO:0000256" key="3">
    <source>
        <dbReference type="ARBA" id="ARBA00022771"/>
    </source>
</evidence>
<evidence type="ECO:0000256" key="9">
    <source>
        <dbReference type="SAM" id="MobiDB-lite"/>
    </source>
</evidence>
<evidence type="ECO:0000256" key="8">
    <source>
        <dbReference type="PROSITE-ProRule" id="PRU00146"/>
    </source>
</evidence>
<dbReference type="InterPro" id="IPR013083">
    <property type="entry name" value="Znf_RING/FYVE/PHD"/>
</dbReference>
<feature type="domain" description="PHD-type" evidence="10">
    <location>
        <begin position="255"/>
        <end position="309"/>
    </location>
</feature>
<dbReference type="InterPro" id="IPR006576">
    <property type="entry name" value="BRK_domain"/>
</dbReference>
<dbReference type="EnsemblMetazoa" id="XM_019995934.1">
    <property type="protein sequence ID" value="XP_019851493.1"/>
    <property type="gene ID" value="LOC100634061"/>
</dbReference>
<dbReference type="SUPFAM" id="SSF46942">
    <property type="entry name" value="Elongation factor TFIIS domain 2"/>
    <property type="match status" value="1"/>
</dbReference>
<dbReference type="InterPro" id="IPR003618">
    <property type="entry name" value="TFIIS_cen_dom"/>
</dbReference>
<keyword evidence="4" id="KW-0862">Zinc</keyword>
<evidence type="ECO:0000313" key="13">
    <source>
        <dbReference type="Proteomes" id="UP000007879"/>
    </source>
</evidence>
<dbReference type="CDD" id="cd15552">
    <property type="entry name" value="PHD_PHF3_like"/>
    <property type="match status" value="1"/>
</dbReference>
<feature type="compositionally biased region" description="Polar residues" evidence="9">
    <location>
        <begin position="1244"/>
        <end position="1258"/>
    </location>
</feature>
<dbReference type="Pfam" id="PF07500">
    <property type="entry name" value="TFIIS_M"/>
    <property type="match status" value="1"/>
</dbReference>
<feature type="region of interest" description="Disordered" evidence="9">
    <location>
        <begin position="1013"/>
        <end position="1052"/>
    </location>
</feature>
<feature type="compositionally biased region" description="Polar residues" evidence="9">
    <location>
        <begin position="181"/>
        <end position="193"/>
    </location>
</feature>
<feature type="region of interest" description="Disordered" evidence="9">
    <location>
        <begin position="463"/>
        <end position="495"/>
    </location>
</feature>
<dbReference type="Gene3D" id="1.10.472.30">
    <property type="entry name" value="Transcription elongation factor S-II, central domain"/>
    <property type="match status" value="1"/>
</dbReference>
<dbReference type="InterPro" id="IPR036575">
    <property type="entry name" value="TFIIS_cen_dom_sf"/>
</dbReference>
<dbReference type="SUPFAM" id="SSF160481">
    <property type="entry name" value="BRK domain-like"/>
    <property type="match status" value="1"/>
</dbReference>
<sequence length="1258" mass="139176">MDQDDDHASFPSEWTLPDLPKGPGPPLLSTQFEDIFCGGDVGTVPLIGLADDEDINKTLVQEGNNGSADPGTTGTELISSIEETLEMTPPPGGFDSVQDNNNQVLVSDKADSSTVMKEDGESVTPLPAPDELVSTTSERKEEEEEGEGVSEEVTTFRRSKRLRSRTSEQNEVPLPAKKPKNTSSIPQEPSGTTDGRKRTVKVKEEQSQQTDEQCESNNNEEDTPSDNNNNDDEGVGSSSSSSEEEEEEDSDDPDKVWCICKQPHNDRFMICCDRCGEWYHGDCVGISVAEGKRMERNGQDYLCINCNDNEVASKAEKAKSRSMRLSRREELRTKQINQLLEKRGQAASSGNVKSSQPVKPVKQEKCTCGGPGCDRSAITSNIYCSEGCIKKHIEFSLKKLSILGLSHGTGSELGKGSGGVTVVDTRSKKILTGLAAPSEKSLLPWIKNHPTYKVYVPSTKVLPGSKKVPSSRKSQDEDRKDDESAGSKFNTESVRSHAQKALKQVLHTRSQLVPEEERPSDEVILKLSKDIELKLYNLHNQETNQKYRVKCRSLLFNLKDTKNEGLFKKILCGELSTKQLVRMSPEQLASRELAEWREKTIKKELEMIQEVAKEELQMSSVVRKMTYKGEVEIERDNTVPVLDVKSHDEVSSTTNEPTGPAGTKNEPIYTPPADSLMFSLLNDTTSKHGTHVFDQNCSICTGNEPTQSVKEEEATNDDDDSVIKSPDSREGIDHIVTSPDSLSRPAAPLSSLPPPLWSGNISMHAMPTFSAVAYHVSGRAQGLHEIFPQTIQIVGRIAHAQVWDYIDKLKCSTTKEIVILRFERIEYEEREFIEMMEYLIHKHRYGVMQCSAFVKDMYIIPLLSNEPIPPQIMPFDGPGLPPTRQDMFLCVITRIKNVVIPTTASPPKRRPSSHVHVPEPQDVHVTATGTERKHKVEIGVDGATPPDTPTVPIKVSFYGESKDFDNKQQEEATAETKPVPSAGTSSGGSISQSGIQSILSTLSDEKLQELASAMSTIQPSQEGVSSPGQAPPTGSESESNVKPVIGQRESKPSLDERLLAIQTNINTNVVTTPTDQTHSNKGPELTKGIEGERLREVGGAGYQGGGVATSSDRGAYSAVRSTSGHYSYTSYHDNVPPDQQYPHEYSRDSYNEGPPHNRPYHGDPPHNRPYHGDTPHNRGPYGGREPYHGGRGPYHGGQYEEYYNGPEDQQHYWDYRGDRSNRRYSHHHRGGGGGGGHYDRRNSEGSSYHQRTNRWNNN</sequence>
<evidence type="ECO:0000259" key="10">
    <source>
        <dbReference type="PROSITE" id="PS50016"/>
    </source>
</evidence>
<keyword evidence="7" id="KW-0539">Nucleus</keyword>
<evidence type="ECO:0000313" key="12">
    <source>
        <dbReference type="EnsemblMetazoa" id="XP_019851493.1"/>
    </source>
</evidence>
<dbReference type="Proteomes" id="UP000007879">
    <property type="component" value="Unassembled WGS sequence"/>
</dbReference>
<evidence type="ECO:0000256" key="1">
    <source>
        <dbReference type="ARBA" id="ARBA00004123"/>
    </source>
</evidence>
<feature type="compositionally biased region" description="Acidic residues" evidence="9">
    <location>
        <begin position="141"/>
        <end position="150"/>
    </location>
</feature>
<accession>A0AAN0J450</accession>
<dbReference type="Pfam" id="PF00628">
    <property type="entry name" value="PHD"/>
    <property type="match status" value="1"/>
</dbReference>
<dbReference type="SMART" id="SM00510">
    <property type="entry name" value="TFS2M"/>
    <property type="match status" value="1"/>
</dbReference>
<feature type="compositionally biased region" description="Acidic residues" evidence="9">
    <location>
        <begin position="242"/>
        <end position="252"/>
    </location>
</feature>
<keyword evidence="5" id="KW-0805">Transcription regulation</keyword>
<evidence type="ECO:0000256" key="2">
    <source>
        <dbReference type="ARBA" id="ARBA00022723"/>
    </source>
</evidence>
<feature type="compositionally biased region" description="Basic and acidic residues" evidence="9">
    <location>
        <begin position="108"/>
        <end position="120"/>
    </location>
</feature>
<gene>
    <name evidence="12" type="primary">100634061</name>
</gene>
<dbReference type="Gene3D" id="3.40.5.120">
    <property type="match status" value="1"/>
</dbReference>
<name>A0AAN0J450_AMPQE</name>
<dbReference type="PANTHER" id="PTHR11477">
    <property type="entry name" value="TRANSCRIPTION FACTOR S-II ZINC FINGER DOMAIN-CONTAINING PROTEIN"/>
    <property type="match status" value="1"/>
</dbReference>
<feature type="compositionally biased region" description="Low complexity" evidence="9">
    <location>
        <begin position="983"/>
        <end position="992"/>
    </location>
</feature>
<evidence type="ECO:0000256" key="6">
    <source>
        <dbReference type="ARBA" id="ARBA00023163"/>
    </source>
</evidence>
<evidence type="ECO:0000256" key="4">
    <source>
        <dbReference type="ARBA" id="ARBA00022833"/>
    </source>
</evidence>
<keyword evidence="6" id="KW-0804">Transcription</keyword>
<dbReference type="InterPro" id="IPR011011">
    <property type="entry name" value="Znf_FYVE_PHD"/>
</dbReference>
<dbReference type="PROSITE" id="PS50016">
    <property type="entry name" value="ZF_PHD_2"/>
    <property type="match status" value="1"/>
</dbReference>
<evidence type="ECO:0000256" key="5">
    <source>
        <dbReference type="ARBA" id="ARBA00023015"/>
    </source>
</evidence>
<dbReference type="GO" id="GO:0006351">
    <property type="term" value="P:DNA-templated transcription"/>
    <property type="evidence" value="ECO:0007669"/>
    <property type="project" value="InterPro"/>
</dbReference>
<feature type="region of interest" description="Disordered" evidence="9">
    <location>
        <begin position="82"/>
        <end position="256"/>
    </location>
</feature>